<name>A0A6G7Y3A1_9ACTN</name>
<dbReference type="AlphaFoldDB" id="A0A6G7Y3A1"/>
<dbReference type="InterPro" id="IPR050312">
    <property type="entry name" value="IolE/XylAMocC-like"/>
</dbReference>
<dbReference type="EMBL" id="CP049865">
    <property type="protein sequence ID" value="QIK71087.1"/>
    <property type="molecule type" value="Genomic_DNA"/>
</dbReference>
<dbReference type="PANTHER" id="PTHR12110">
    <property type="entry name" value="HYDROXYPYRUVATE ISOMERASE"/>
    <property type="match status" value="1"/>
</dbReference>
<dbReference type="Gene3D" id="3.20.20.150">
    <property type="entry name" value="Divalent-metal-dependent TIM barrel enzymes"/>
    <property type="match status" value="1"/>
</dbReference>
<sequence>MTGAPPLRAIQQLQLGTVCGTATAARRTLALVVEAGFQGIELNGFMIRPTPPLVRALTRAAGMPVGRGGRLDWATLVGESGLTVVGLHEDLGAIERDAGAVVREAARYGTGRVVVPGMYRFAWTDPDAVAALARRLDAAGERLADAGLRLLFHNHNAELRRLPSGRTAYAELVARTDPARVGFEFDAYWPAAVGADPRALLRGLGERVELLHVTDRGTRARGVSLTPIDRADAVELGDGTMDLVGLLADARHAGVAAVICETHRNWVDRSPIASLQRSARFLRAHLPDRQDAA</sequence>
<organism evidence="2 3">
    <name type="scientific">Propioniciclava coleopterorum</name>
    <dbReference type="NCBI Taxonomy" id="2714937"/>
    <lineage>
        <taxon>Bacteria</taxon>
        <taxon>Bacillati</taxon>
        <taxon>Actinomycetota</taxon>
        <taxon>Actinomycetes</taxon>
        <taxon>Propionibacteriales</taxon>
        <taxon>Propionibacteriaceae</taxon>
        <taxon>Propioniciclava</taxon>
    </lineage>
</organism>
<dbReference type="RefSeq" id="WP_166231071.1">
    <property type="nucleotide sequence ID" value="NZ_CP049865.1"/>
</dbReference>
<evidence type="ECO:0000313" key="2">
    <source>
        <dbReference type="EMBL" id="QIK71087.1"/>
    </source>
</evidence>
<protein>
    <submittedName>
        <fullName evidence="2">Sugar phosphate isomerase/epimerase</fullName>
    </submittedName>
</protein>
<keyword evidence="2" id="KW-0413">Isomerase</keyword>
<dbReference type="Proteomes" id="UP000501058">
    <property type="component" value="Chromosome"/>
</dbReference>
<gene>
    <name evidence="2" type="ORF">G7070_00785</name>
</gene>
<dbReference type="PANTHER" id="PTHR12110:SF41">
    <property type="entry name" value="INOSOSE DEHYDRATASE"/>
    <property type="match status" value="1"/>
</dbReference>
<keyword evidence="3" id="KW-1185">Reference proteome</keyword>
<feature type="domain" description="Xylose isomerase-like TIM barrel" evidence="1">
    <location>
        <begin position="29"/>
        <end position="284"/>
    </location>
</feature>
<dbReference type="Pfam" id="PF01261">
    <property type="entry name" value="AP_endonuc_2"/>
    <property type="match status" value="1"/>
</dbReference>
<dbReference type="SUPFAM" id="SSF51658">
    <property type="entry name" value="Xylose isomerase-like"/>
    <property type="match status" value="1"/>
</dbReference>
<accession>A0A6G7Y3A1</accession>
<dbReference type="InterPro" id="IPR013022">
    <property type="entry name" value="Xyl_isomerase-like_TIM-brl"/>
</dbReference>
<dbReference type="GO" id="GO:0016853">
    <property type="term" value="F:isomerase activity"/>
    <property type="evidence" value="ECO:0007669"/>
    <property type="project" value="UniProtKB-KW"/>
</dbReference>
<evidence type="ECO:0000313" key="3">
    <source>
        <dbReference type="Proteomes" id="UP000501058"/>
    </source>
</evidence>
<proteinExistence type="predicted"/>
<dbReference type="KEGG" id="prv:G7070_00785"/>
<evidence type="ECO:0000259" key="1">
    <source>
        <dbReference type="Pfam" id="PF01261"/>
    </source>
</evidence>
<dbReference type="InterPro" id="IPR036237">
    <property type="entry name" value="Xyl_isomerase-like_sf"/>
</dbReference>
<reference evidence="2 3" key="1">
    <citation type="submission" date="2020-03" db="EMBL/GenBank/DDBJ databases">
        <title>Propioniciclava sp. nov., isolated from Hydrophilus acuminatus.</title>
        <authorList>
            <person name="Hyun D.-W."/>
            <person name="Bae J.-W."/>
        </authorList>
    </citation>
    <scope>NUCLEOTIDE SEQUENCE [LARGE SCALE GENOMIC DNA]</scope>
    <source>
        <strain evidence="2 3">HDW11</strain>
    </source>
</reference>